<keyword evidence="6 8" id="KW-0106">Calcium</keyword>
<dbReference type="EC" id="4.2.2.2" evidence="3 8"/>
<comment type="similarity">
    <text evidence="8">Belongs to the polysaccharide lyase 1 family.</text>
</comment>
<evidence type="ECO:0000256" key="1">
    <source>
        <dbReference type="ARBA" id="ARBA00000695"/>
    </source>
</evidence>
<evidence type="ECO:0000256" key="5">
    <source>
        <dbReference type="ARBA" id="ARBA00022729"/>
    </source>
</evidence>
<dbReference type="Gene3D" id="2.160.20.10">
    <property type="entry name" value="Single-stranded right-handed beta-helix, Pectin lyase-like"/>
    <property type="match status" value="1"/>
</dbReference>
<evidence type="ECO:0000256" key="7">
    <source>
        <dbReference type="ARBA" id="ARBA00023239"/>
    </source>
</evidence>
<keyword evidence="5 8" id="KW-0732">Signal</keyword>
<sequence>MAASAWRQLGCLALVLCVLLSLSTLQCEAGRSLDQAAADGASEQTTTVHANGGENRKLGLQAADAGMSNYTRRILTMCGTGNPIDDCWTCDSNWEQNRQSLADCAIGFGQNAIGGRDGAIYVVTDTSDDATNPAYGTLRWGVIQTQPLWIIFANDMMITLKEELIMNSWKTLDGRGANVHIAGGACLTLQYISNVIVHGLHIHDCKSTGDAMVISTPTHTGYRGMADGDAVSIFGSHDLWVDHNFLANAADGLVDCIEGSTDITVSNNYFTNHNKVMLLGAHPHDYFDVNMRVTVAFNHFGPNLVQRMPRCRFGSFHVVNNYYYQWEMYAVGGSENPTINSEGNYYFAPNNPYFKDVTKRIADGGSNIDGWQSWNWASVGDMFENGAYFTDSGAASTDGFVYAKATSFSARPATMVAAMTNGAGPLMFFSTKIC</sequence>
<comment type="cofactor">
    <cofactor evidence="8">
        <name>Ca(2+)</name>
        <dbReference type="ChEBI" id="CHEBI:29108"/>
    </cofactor>
    <text evidence="8">Binds 1 Ca(2+) ion. Required for its activity.</text>
</comment>
<evidence type="ECO:0000313" key="11">
    <source>
        <dbReference type="Proteomes" id="UP001497444"/>
    </source>
</evidence>
<dbReference type="InterPro" id="IPR002022">
    <property type="entry name" value="Pec_lyase"/>
</dbReference>
<accession>A0ABP0VMS7</accession>
<evidence type="ECO:0000313" key="10">
    <source>
        <dbReference type="EMBL" id="CAK9255726.1"/>
    </source>
</evidence>
<feature type="chain" id="PRO_5045008856" description="Pectate lyase" evidence="8">
    <location>
        <begin position="30"/>
        <end position="434"/>
    </location>
</feature>
<dbReference type="InterPro" id="IPR012334">
    <property type="entry name" value="Pectin_lyas_fold"/>
</dbReference>
<dbReference type="SMART" id="SM00656">
    <property type="entry name" value="Amb_all"/>
    <property type="match status" value="1"/>
</dbReference>
<dbReference type="PRINTS" id="PR00807">
    <property type="entry name" value="AMBALLERGEN"/>
</dbReference>
<evidence type="ECO:0000259" key="9">
    <source>
        <dbReference type="SMART" id="SM00656"/>
    </source>
</evidence>
<dbReference type="Pfam" id="PF00544">
    <property type="entry name" value="Pectate_lyase_4"/>
    <property type="match status" value="1"/>
</dbReference>
<proteinExistence type="inferred from homology"/>
<gene>
    <name evidence="10" type="ORF">CSSPJE1EN1_LOCUS1204</name>
</gene>
<dbReference type="SUPFAM" id="SSF51126">
    <property type="entry name" value="Pectin lyase-like"/>
    <property type="match status" value="1"/>
</dbReference>
<keyword evidence="11" id="KW-1185">Reference proteome</keyword>
<organism evidence="10 11">
    <name type="scientific">Sphagnum jensenii</name>
    <dbReference type="NCBI Taxonomy" id="128206"/>
    <lineage>
        <taxon>Eukaryota</taxon>
        <taxon>Viridiplantae</taxon>
        <taxon>Streptophyta</taxon>
        <taxon>Embryophyta</taxon>
        <taxon>Bryophyta</taxon>
        <taxon>Sphagnophytina</taxon>
        <taxon>Sphagnopsida</taxon>
        <taxon>Sphagnales</taxon>
        <taxon>Sphagnaceae</taxon>
        <taxon>Sphagnum</taxon>
    </lineage>
</organism>
<evidence type="ECO:0000256" key="6">
    <source>
        <dbReference type="ARBA" id="ARBA00022837"/>
    </source>
</evidence>
<keyword evidence="4 8" id="KW-0479">Metal-binding</keyword>
<dbReference type="InterPro" id="IPR011050">
    <property type="entry name" value="Pectin_lyase_fold/virulence"/>
</dbReference>
<dbReference type="InterPro" id="IPR045032">
    <property type="entry name" value="PEL"/>
</dbReference>
<evidence type="ECO:0000256" key="3">
    <source>
        <dbReference type="ARBA" id="ARBA00012272"/>
    </source>
</evidence>
<protein>
    <recommendedName>
        <fullName evidence="3 8">Pectate lyase</fullName>
        <ecNumber evidence="3 8">4.2.2.2</ecNumber>
    </recommendedName>
</protein>
<reference evidence="10 11" key="1">
    <citation type="submission" date="2024-02" db="EMBL/GenBank/DDBJ databases">
        <authorList>
            <consortium name="ELIXIR-Norway"/>
            <consortium name="Elixir Norway"/>
        </authorList>
    </citation>
    <scope>NUCLEOTIDE SEQUENCE [LARGE SCALE GENOMIC DNA]</scope>
</reference>
<evidence type="ECO:0000256" key="8">
    <source>
        <dbReference type="RuleBase" id="RU361123"/>
    </source>
</evidence>
<name>A0ABP0VMS7_9BRYO</name>
<feature type="domain" description="Pectate lyase" evidence="9">
    <location>
        <begin position="155"/>
        <end position="352"/>
    </location>
</feature>
<dbReference type="InterPro" id="IPR018082">
    <property type="entry name" value="AmbAllergen"/>
</dbReference>
<comment type="pathway">
    <text evidence="2 8">Glycan metabolism; pectin degradation; 2-dehydro-3-deoxy-D-gluconate from pectin: step 2/5.</text>
</comment>
<evidence type="ECO:0000256" key="2">
    <source>
        <dbReference type="ARBA" id="ARBA00005220"/>
    </source>
</evidence>
<keyword evidence="7 8" id="KW-0456">Lyase</keyword>
<comment type="catalytic activity">
    <reaction evidence="1 8">
        <text>Eliminative cleavage of (1-&gt;4)-alpha-D-galacturonan to give oligosaccharides with 4-deoxy-alpha-D-galact-4-enuronosyl groups at their non-reducing ends.</text>
        <dbReference type="EC" id="4.2.2.2"/>
    </reaction>
</comment>
<dbReference type="PANTHER" id="PTHR31683">
    <property type="entry name" value="PECTATE LYASE 18-RELATED"/>
    <property type="match status" value="1"/>
</dbReference>
<dbReference type="Proteomes" id="UP001497444">
    <property type="component" value="Chromosome 1"/>
</dbReference>
<dbReference type="PANTHER" id="PTHR31683:SF187">
    <property type="entry name" value="PECTATE LYASE 18-RELATED"/>
    <property type="match status" value="1"/>
</dbReference>
<dbReference type="EMBL" id="OZ020096">
    <property type="protein sequence ID" value="CAK9255726.1"/>
    <property type="molecule type" value="Genomic_DNA"/>
</dbReference>
<evidence type="ECO:0000256" key="4">
    <source>
        <dbReference type="ARBA" id="ARBA00022723"/>
    </source>
</evidence>
<feature type="signal peptide" evidence="8">
    <location>
        <begin position="1"/>
        <end position="29"/>
    </location>
</feature>